<proteinExistence type="predicted"/>
<evidence type="ECO:0000256" key="1">
    <source>
        <dbReference type="SAM" id="MobiDB-lite"/>
    </source>
</evidence>
<gene>
    <name evidence="2" type="ORF">S06H3_54907</name>
</gene>
<evidence type="ECO:0000313" key="2">
    <source>
        <dbReference type="EMBL" id="GAI54458.1"/>
    </source>
</evidence>
<dbReference type="EMBL" id="BARV01035162">
    <property type="protein sequence ID" value="GAI54458.1"/>
    <property type="molecule type" value="Genomic_DNA"/>
</dbReference>
<organism evidence="2">
    <name type="scientific">marine sediment metagenome</name>
    <dbReference type="NCBI Taxonomy" id="412755"/>
    <lineage>
        <taxon>unclassified sequences</taxon>
        <taxon>metagenomes</taxon>
        <taxon>ecological metagenomes</taxon>
    </lineage>
</organism>
<feature type="compositionally biased region" description="Polar residues" evidence="1">
    <location>
        <begin position="10"/>
        <end position="20"/>
    </location>
</feature>
<name>X1PF51_9ZZZZ</name>
<feature type="region of interest" description="Disordered" evidence="1">
    <location>
        <begin position="1"/>
        <end position="32"/>
    </location>
</feature>
<reference evidence="2" key="1">
    <citation type="journal article" date="2014" name="Front. Microbiol.">
        <title>High frequency of phylogenetically diverse reductive dehalogenase-homologous genes in deep subseafloor sedimentary metagenomes.</title>
        <authorList>
            <person name="Kawai M."/>
            <person name="Futagami T."/>
            <person name="Toyoda A."/>
            <person name="Takaki Y."/>
            <person name="Nishi S."/>
            <person name="Hori S."/>
            <person name="Arai W."/>
            <person name="Tsubouchi T."/>
            <person name="Morono Y."/>
            <person name="Uchiyama I."/>
            <person name="Ito T."/>
            <person name="Fujiyama A."/>
            <person name="Inagaki F."/>
            <person name="Takami H."/>
        </authorList>
    </citation>
    <scope>NUCLEOTIDE SEQUENCE</scope>
    <source>
        <strain evidence="2">Expedition CK06-06</strain>
    </source>
</reference>
<protein>
    <submittedName>
        <fullName evidence="2">Uncharacterized protein</fullName>
    </submittedName>
</protein>
<accession>X1PF51</accession>
<sequence>MDIRSEESTMDTGSSVTNREGSVRSALPMEIL</sequence>
<comment type="caution">
    <text evidence="2">The sequence shown here is derived from an EMBL/GenBank/DDBJ whole genome shotgun (WGS) entry which is preliminary data.</text>
</comment>
<feature type="non-terminal residue" evidence="2">
    <location>
        <position position="32"/>
    </location>
</feature>
<dbReference type="AlphaFoldDB" id="X1PF51"/>